<gene>
    <name evidence="1" type="ORF">QQ008_22760</name>
</gene>
<accession>A0ABT8KTX6</accession>
<evidence type="ECO:0000313" key="1">
    <source>
        <dbReference type="EMBL" id="MDN5204231.1"/>
    </source>
</evidence>
<reference evidence="1" key="1">
    <citation type="submission" date="2023-06" db="EMBL/GenBank/DDBJ databases">
        <title>Genomic of Parafulvivirga corallium.</title>
        <authorList>
            <person name="Wang G."/>
        </authorList>
    </citation>
    <scope>NUCLEOTIDE SEQUENCE</scope>
    <source>
        <strain evidence="1">BMA10</strain>
    </source>
</reference>
<dbReference type="EMBL" id="JAUJEA010000010">
    <property type="protein sequence ID" value="MDN5204231.1"/>
    <property type="molecule type" value="Genomic_DNA"/>
</dbReference>
<organism evidence="1 2">
    <name type="scientific">Splendidivirga corallicola</name>
    <dbReference type="NCBI Taxonomy" id="3051826"/>
    <lineage>
        <taxon>Bacteria</taxon>
        <taxon>Pseudomonadati</taxon>
        <taxon>Bacteroidota</taxon>
        <taxon>Cytophagia</taxon>
        <taxon>Cytophagales</taxon>
        <taxon>Splendidivirgaceae</taxon>
        <taxon>Splendidivirga</taxon>
    </lineage>
</organism>
<dbReference type="RefSeq" id="WP_346754256.1">
    <property type="nucleotide sequence ID" value="NZ_JAUJEA010000010.1"/>
</dbReference>
<comment type="caution">
    <text evidence="1">The sequence shown here is derived from an EMBL/GenBank/DDBJ whole genome shotgun (WGS) entry which is preliminary data.</text>
</comment>
<name>A0ABT8KTX6_9BACT</name>
<keyword evidence="2" id="KW-1185">Reference proteome</keyword>
<dbReference type="Proteomes" id="UP001172082">
    <property type="component" value="Unassembled WGS sequence"/>
</dbReference>
<sequence length="54" mass="6058">MIKTKFNIQRIDAIDLSIALYTGIFAYDSDGVVSPYEAFVWCSGVIFRTCEAFA</sequence>
<proteinExistence type="predicted"/>
<evidence type="ECO:0000313" key="2">
    <source>
        <dbReference type="Proteomes" id="UP001172082"/>
    </source>
</evidence>
<protein>
    <submittedName>
        <fullName evidence="1">Uncharacterized protein</fullName>
    </submittedName>
</protein>